<dbReference type="OrthoDB" id="2275515at2759"/>
<dbReference type="EMBL" id="KV922018">
    <property type="protein sequence ID" value="ORE03107.1"/>
    <property type="molecule type" value="Genomic_DNA"/>
</dbReference>
<evidence type="ECO:0008006" key="4">
    <source>
        <dbReference type="Google" id="ProtNLM"/>
    </source>
</evidence>
<sequence>MRISGTLITCTILDFFIHLTTAFYFGRLYPRCGYIHYGKDKSIRCFGGTGTLQPNAWNIGSTIFTLDLGFNTPIPLDTLSNKWQAVLSTNAFDPELRGLCQIATLPNGYQIVLQGGNDPNMLNDTILFDGSQKTWQKLTPYTRSNGTKIWGGTATNLPSVTMDTIGFFGGTTGVFLSEAASVPKVTGSPGFTNLTVFNTTSKTWSYFSPQNNVPSALPIFHTATLDSKSGIIYYLGGEIIGAIQPSISQLSWGYTFNTANGNWNICNYTAPDDNFPSGRVYHTSTMAPNSQHIILFGGADSANKGICLSNPEKVTDVFCFKPVVSDYLFTLNLQTNTWVQVRLNSTLSLPRFGHS</sequence>
<reference evidence="3" key="1">
    <citation type="journal article" date="2016" name="Proc. Natl. Acad. Sci. U.S.A.">
        <title>Lipid metabolic changes in an early divergent fungus govern the establishment of a mutualistic symbiosis with endobacteria.</title>
        <authorList>
            <person name="Lastovetsky O.A."/>
            <person name="Gaspar M.L."/>
            <person name="Mondo S.J."/>
            <person name="LaButti K.M."/>
            <person name="Sandor L."/>
            <person name="Grigoriev I.V."/>
            <person name="Henry S.A."/>
            <person name="Pawlowska T.E."/>
        </authorList>
    </citation>
    <scope>NUCLEOTIDE SEQUENCE [LARGE SCALE GENOMIC DNA]</scope>
    <source>
        <strain evidence="3">ATCC 52814</strain>
    </source>
</reference>
<keyword evidence="1" id="KW-0880">Kelch repeat</keyword>
<dbReference type="PANTHER" id="PTHR46093:SF18">
    <property type="entry name" value="FIBRONECTIN TYPE-III DOMAIN-CONTAINING PROTEIN"/>
    <property type="match status" value="1"/>
</dbReference>
<dbReference type="InterPro" id="IPR015915">
    <property type="entry name" value="Kelch-typ_b-propeller"/>
</dbReference>
<dbReference type="InterPro" id="IPR011043">
    <property type="entry name" value="Gal_Oxase/kelch_b-propeller"/>
</dbReference>
<evidence type="ECO:0000256" key="1">
    <source>
        <dbReference type="ARBA" id="ARBA00022441"/>
    </source>
</evidence>
<dbReference type="PANTHER" id="PTHR46093">
    <property type="entry name" value="ACYL-COA-BINDING DOMAIN-CONTAINING PROTEIN 5"/>
    <property type="match status" value="1"/>
</dbReference>
<dbReference type="VEuPathDB" id="FungiDB:BCV72DRAFT_233588"/>
<proteinExistence type="predicted"/>
<organism evidence="3">
    <name type="scientific">Rhizopus microsporus var. microsporus</name>
    <dbReference type="NCBI Taxonomy" id="86635"/>
    <lineage>
        <taxon>Eukaryota</taxon>
        <taxon>Fungi</taxon>
        <taxon>Fungi incertae sedis</taxon>
        <taxon>Mucoromycota</taxon>
        <taxon>Mucoromycotina</taxon>
        <taxon>Mucoromycetes</taxon>
        <taxon>Mucorales</taxon>
        <taxon>Mucorineae</taxon>
        <taxon>Rhizopodaceae</taxon>
        <taxon>Rhizopus</taxon>
    </lineage>
</organism>
<dbReference type="Proteomes" id="UP000242414">
    <property type="component" value="Unassembled WGS sequence"/>
</dbReference>
<feature type="non-terminal residue" evidence="3">
    <location>
        <position position="355"/>
    </location>
</feature>
<dbReference type="AlphaFoldDB" id="A0A1X0QTN1"/>
<evidence type="ECO:0000313" key="3">
    <source>
        <dbReference type="EMBL" id="ORE03107.1"/>
    </source>
</evidence>
<keyword evidence="2" id="KW-0677">Repeat</keyword>
<evidence type="ECO:0000256" key="2">
    <source>
        <dbReference type="ARBA" id="ARBA00022737"/>
    </source>
</evidence>
<accession>A0A1X0QTN1</accession>
<name>A0A1X0QTN1_RHIZD</name>
<dbReference type="Gene3D" id="2.120.10.80">
    <property type="entry name" value="Kelch-type beta propeller"/>
    <property type="match status" value="2"/>
</dbReference>
<protein>
    <recommendedName>
        <fullName evidence="4">Galactose oxidase</fullName>
    </recommendedName>
</protein>
<gene>
    <name evidence="3" type="ORF">BCV72DRAFT_233588</name>
</gene>
<dbReference type="SUPFAM" id="SSF50965">
    <property type="entry name" value="Galactose oxidase, central domain"/>
    <property type="match status" value="1"/>
</dbReference>